<keyword evidence="2 7" id="KW-1003">Cell membrane</keyword>
<comment type="caution">
    <text evidence="8">The sequence shown here is derived from an EMBL/GenBank/DDBJ whole genome shotgun (WGS) entry which is preliminary data.</text>
</comment>
<proteinExistence type="inferred from homology"/>
<dbReference type="PANTHER" id="PTHR30213:SF0">
    <property type="entry name" value="UPF0761 MEMBRANE PROTEIN YIHY"/>
    <property type="match status" value="1"/>
</dbReference>
<keyword evidence="4 7" id="KW-0812">Transmembrane</keyword>
<dbReference type="PIRSF" id="PIRSF035875">
    <property type="entry name" value="RNase_BN"/>
    <property type="match status" value="1"/>
</dbReference>
<evidence type="ECO:0000256" key="3">
    <source>
        <dbReference type="ARBA" id="ARBA00022519"/>
    </source>
</evidence>
<dbReference type="HAMAP" id="MF_00672">
    <property type="entry name" value="UPF0761"/>
    <property type="match status" value="1"/>
</dbReference>
<feature type="transmembrane region" description="Helical" evidence="7">
    <location>
        <begin position="243"/>
        <end position="267"/>
    </location>
</feature>
<dbReference type="Proteomes" id="UP000014461">
    <property type="component" value="Unassembled WGS sequence"/>
</dbReference>
<evidence type="ECO:0000256" key="7">
    <source>
        <dbReference type="HAMAP-Rule" id="MF_00672"/>
    </source>
</evidence>
<dbReference type="AlphaFoldDB" id="R9PPR1"/>
<dbReference type="EMBL" id="BARX01000001">
    <property type="protein sequence ID" value="GAD00121.1"/>
    <property type="molecule type" value="Genomic_DNA"/>
</dbReference>
<evidence type="ECO:0000313" key="8">
    <source>
        <dbReference type="EMBL" id="GAD00121.1"/>
    </source>
</evidence>
<dbReference type="NCBIfam" id="TIGR00765">
    <property type="entry name" value="yihY_not_rbn"/>
    <property type="match status" value="1"/>
</dbReference>
<keyword evidence="5 7" id="KW-1133">Transmembrane helix</keyword>
<dbReference type="STRING" id="1331007.AALB_0201"/>
<dbReference type="GO" id="GO:0005886">
    <property type="term" value="C:plasma membrane"/>
    <property type="evidence" value="ECO:0007669"/>
    <property type="project" value="UniProtKB-SubCell"/>
</dbReference>
<keyword evidence="9" id="KW-1185">Reference proteome</keyword>
<dbReference type="RefSeq" id="WP_016399889.1">
    <property type="nucleotide sequence ID" value="NZ_BARX01000001.1"/>
</dbReference>
<feature type="transmembrane region" description="Helical" evidence="7">
    <location>
        <begin position="142"/>
        <end position="166"/>
    </location>
</feature>
<feature type="transmembrane region" description="Helical" evidence="7">
    <location>
        <begin position="186"/>
        <end position="203"/>
    </location>
</feature>
<gene>
    <name evidence="8" type="ORF">AALB_0201</name>
</gene>
<evidence type="ECO:0000256" key="5">
    <source>
        <dbReference type="ARBA" id="ARBA00022989"/>
    </source>
</evidence>
<protein>
    <recommendedName>
        <fullName evidence="7">UPF0761 membrane protein AALB_0201</fullName>
    </recommendedName>
</protein>
<dbReference type="Pfam" id="PF03631">
    <property type="entry name" value="Virul_fac_BrkB"/>
    <property type="match status" value="1"/>
</dbReference>
<sequence>MSGQKNTPNWQALFQQSKAFALFLFERIKQEKLTMIAGSLAYVTLLSLVPLVAVTFSIISAFPVFSGFQTLIEDFVFSNFVPASGEVVKQSLRGFVENASKMTAVGIAALAVVALMLISAIDKSLNMIWRVEEKRRWRSAFPMYWMILTLGPLLMGGSLALSSYIFSMQLFADETLLGIWNKMLRTVPLLFSVGAFCLLYLLVPNKPIRFVHGLSGAVVAALLFELGKRGFAFYVASFPSYQVIYGALATIPILFVWVYVSWIVVLIGAEITAALGEFTEGQQVQDSSSIIEESE</sequence>
<evidence type="ECO:0000256" key="2">
    <source>
        <dbReference type="ARBA" id="ARBA00022475"/>
    </source>
</evidence>
<dbReference type="NCBIfam" id="NF002457">
    <property type="entry name" value="PRK01637.1"/>
    <property type="match status" value="1"/>
</dbReference>
<dbReference type="InterPro" id="IPR017039">
    <property type="entry name" value="Virul_fac_BrkB"/>
</dbReference>
<comment type="subcellular location">
    <subcellularLocation>
        <location evidence="1 7">Cell membrane</location>
        <topology evidence="1 7">Multi-pass membrane protein</topology>
    </subcellularLocation>
</comment>
<reference evidence="8" key="1">
    <citation type="journal article" date="2013" name="Genome Announc.">
        <title>Draft Genome Sequence of Agarivorans albus Strain MKT 106T, an Agarolytic Marine Bacterium.</title>
        <authorList>
            <person name="Yasuike M."/>
            <person name="Nakamura Y."/>
            <person name="Kai W."/>
            <person name="Fujiwara A."/>
            <person name="Fukui Y."/>
            <person name="Satomi M."/>
            <person name="Sano M."/>
        </authorList>
    </citation>
    <scope>NUCLEOTIDE SEQUENCE [LARGE SCALE GENOMIC DNA]</scope>
</reference>
<feature type="transmembrane region" description="Helical" evidence="7">
    <location>
        <begin position="102"/>
        <end position="121"/>
    </location>
</feature>
<comment type="similarity">
    <text evidence="7">Belongs to the UPF0761 family.</text>
</comment>
<accession>R9PPR1</accession>
<dbReference type="OrthoDB" id="9808671at2"/>
<keyword evidence="3" id="KW-0997">Cell inner membrane</keyword>
<evidence type="ECO:0000256" key="4">
    <source>
        <dbReference type="ARBA" id="ARBA00022692"/>
    </source>
</evidence>
<organism evidence="8 9">
    <name type="scientific">Agarivorans albus MKT 106</name>
    <dbReference type="NCBI Taxonomy" id="1331007"/>
    <lineage>
        <taxon>Bacteria</taxon>
        <taxon>Pseudomonadati</taxon>
        <taxon>Pseudomonadota</taxon>
        <taxon>Gammaproteobacteria</taxon>
        <taxon>Alteromonadales</taxon>
        <taxon>Alteromonadaceae</taxon>
        <taxon>Agarivorans</taxon>
    </lineage>
</organism>
<keyword evidence="6 7" id="KW-0472">Membrane</keyword>
<dbReference type="InterPro" id="IPR023679">
    <property type="entry name" value="UPF0761_bac"/>
</dbReference>
<dbReference type="PANTHER" id="PTHR30213">
    <property type="entry name" value="INNER MEMBRANE PROTEIN YHJD"/>
    <property type="match status" value="1"/>
</dbReference>
<name>R9PPR1_AGAAL</name>
<evidence type="ECO:0000313" key="9">
    <source>
        <dbReference type="Proteomes" id="UP000014461"/>
    </source>
</evidence>
<feature type="transmembrane region" description="Helical" evidence="7">
    <location>
        <begin position="210"/>
        <end position="231"/>
    </location>
</feature>
<evidence type="ECO:0000256" key="1">
    <source>
        <dbReference type="ARBA" id="ARBA00004651"/>
    </source>
</evidence>
<evidence type="ECO:0000256" key="6">
    <source>
        <dbReference type="ARBA" id="ARBA00023136"/>
    </source>
</evidence>
<feature type="transmembrane region" description="Helical" evidence="7">
    <location>
        <begin position="40"/>
        <end position="65"/>
    </location>
</feature>